<feature type="domain" description="Beta-lactamase-related" evidence="1">
    <location>
        <begin position="27"/>
        <end position="446"/>
    </location>
</feature>
<dbReference type="Proteomes" id="UP001152607">
    <property type="component" value="Unassembled WGS sequence"/>
</dbReference>
<comment type="caution">
    <text evidence="2">The sequence shown here is derived from an EMBL/GenBank/DDBJ whole genome shotgun (WGS) entry which is preliminary data.</text>
</comment>
<dbReference type="Pfam" id="PF00144">
    <property type="entry name" value="Beta-lactamase"/>
    <property type="match status" value="1"/>
</dbReference>
<dbReference type="EMBL" id="CAOQHR010000006">
    <property type="protein sequence ID" value="CAI6336009.1"/>
    <property type="molecule type" value="Genomic_DNA"/>
</dbReference>
<dbReference type="InterPro" id="IPR012338">
    <property type="entry name" value="Beta-lactam/transpept-like"/>
</dbReference>
<name>A0A9W4UHX5_9PLEO</name>
<dbReference type="PANTHER" id="PTHR43283:SF3">
    <property type="entry name" value="BETA-LACTAMASE FAMILY PROTEIN (AFU_ORTHOLOGUE AFUA_5G07500)"/>
    <property type="match status" value="1"/>
</dbReference>
<dbReference type="Gene3D" id="3.40.710.10">
    <property type="entry name" value="DD-peptidase/beta-lactamase superfamily"/>
    <property type="match status" value="1"/>
</dbReference>
<reference evidence="2" key="1">
    <citation type="submission" date="2023-01" db="EMBL/GenBank/DDBJ databases">
        <authorList>
            <person name="Van Ghelder C."/>
            <person name="Rancurel C."/>
        </authorList>
    </citation>
    <scope>NUCLEOTIDE SEQUENCE</scope>
    <source>
        <strain evidence="2">CNCM I-4278</strain>
    </source>
</reference>
<gene>
    <name evidence="2" type="ORF">PDIGIT_LOCUS9098</name>
</gene>
<organism evidence="2 3">
    <name type="scientific">Periconia digitata</name>
    <dbReference type="NCBI Taxonomy" id="1303443"/>
    <lineage>
        <taxon>Eukaryota</taxon>
        <taxon>Fungi</taxon>
        <taxon>Dikarya</taxon>
        <taxon>Ascomycota</taxon>
        <taxon>Pezizomycotina</taxon>
        <taxon>Dothideomycetes</taxon>
        <taxon>Pleosporomycetidae</taxon>
        <taxon>Pleosporales</taxon>
        <taxon>Massarineae</taxon>
        <taxon>Periconiaceae</taxon>
        <taxon>Periconia</taxon>
    </lineage>
</organism>
<keyword evidence="3" id="KW-1185">Reference proteome</keyword>
<dbReference type="InterPro" id="IPR001466">
    <property type="entry name" value="Beta-lactam-related"/>
</dbReference>
<dbReference type="OrthoDB" id="428260at2759"/>
<evidence type="ECO:0000313" key="3">
    <source>
        <dbReference type="Proteomes" id="UP001152607"/>
    </source>
</evidence>
<proteinExistence type="predicted"/>
<accession>A0A9W4UHX5</accession>
<sequence>MPISPAAKDSIKATLDGVSSQGTTGINGLVFLAVDKTGDHLVSHASGTRSIDSKDPMDLDTAFWMASCTKLFTCIAVLQQVEAGKIPLDDADFVGSVAPEIKAKKVFADGVTPKDQEKQVTMRMLLSHTAGFAYSFMDPRVYVYPRFSVSFCGDNLSCMRLRKAEFRKTRPDVNAWTSLTFYLCELRQGIDEFVGDEEQILKSPMVNQPGSMWEYGVSMDWAGIILERTLNTKLGDYFQQHIFTPLQISTMTMFPSASTLSNLAQFHQRDPTTQTLAPRPHFYESALTSNTSPEEKRKNVFQSGGAGLFGAPKDFAKVLATLLNDGTSPETGKQILNKETVELMFENQIKEFPDFARSGAPPANPLLCNPLPEIYPQPSNPPQGWSFAGFVTIAPGLTGRGTNTVWWSGLANLFWWVDREKGVGGVIASQVFPFGDPVVMGAWGAAEAGVYQGLS</sequence>
<protein>
    <recommendedName>
        <fullName evidence="1">Beta-lactamase-related domain-containing protein</fullName>
    </recommendedName>
</protein>
<dbReference type="AlphaFoldDB" id="A0A9W4UHX5"/>
<evidence type="ECO:0000259" key="1">
    <source>
        <dbReference type="Pfam" id="PF00144"/>
    </source>
</evidence>
<dbReference type="SUPFAM" id="SSF56601">
    <property type="entry name" value="beta-lactamase/transpeptidase-like"/>
    <property type="match status" value="1"/>
</dbReference>
<evidence type="ECO:0000313" key="2">
    <source>
        <dbReference type="EMBL" id="CAI6336009.1"/>
    </source>
</evidence>
<dbReference type="PANTHER" id="PTHR43283">
    <property type="entry name" value="BETA-LACTAMASE-RELATED"/>
    <property type="match status" value="1"/>
</dbReference>
<dbReference type="InterPro" id="IPR050789">
    <property type="entry name" value="Diverse_Enzym_Activities"/>
</dbReference>